<name>A0A841APC6_9MICO</name>
<protein>
    <recommendedName>
        <fullName evidence="5">PH domain-containing protein</fullName>
    </recommendedName>
</protein>
<sequence length="216" mass="23679">MAELPHGWVVVGPKPSWRMVLGTRIGVRIYPLILLVVTGPQVARMFASNDDSTLVTVVALVLAVVVAAVSVALIVAAQRPRLNFDTSQLRVGRKTIGFADLTTAMSVGLPRGTTTDWSLQIGRGSAAPLLFTVRSTRDPELSDSDRELVAELLRRSSVALPAPKSDRDDPTGKFAWMDHPNHLSRDEAIEWVLNTPESGEPVRARNRRKSPWINDD</sequence>
<reference evidence="3 4" key="1">
    <citation type="submission" date="2020-08" db="EMBL/GenBank/DDBJ databases">
        <title>Sequencing the genomes of 1000 actinobacteria strains.</title>
        <authorList>
            <person name="Klenk H.-P."/>
        </authorList>
    </citation>
    <scope>NUCLEOTIDE SEQUENCE [LARGE SCALE GENOMIC DNA]</scope>
    <source>
        <strain evidence="3 4">DSM 105784</strain>
    </source>
</reference>
<dbReference type="AlphaFoldDB" id="A0A841APC6"/>
<comment type="caution">
    <text evidence="3">The sequence shown here is derived from an EMBL/GenBank/DDBJ whole genome shotgun (WGS) entry which is preliminary data.</text>
</comment>
<evidence type="ECO:0000256" key="1">
    <source>
        <dbReference type="SAM" id="MobiDB-lite"/>
    </source>
</evidence>
<keyword evidence="2" id="KW-0472">Membrane</keyword>
<gene>
    <name evidence="3" type="ORF">HD599_002491</name>
</gene>
<keyword evidence="2" id="KW-0812">Transmembrane</keyword>
<accession>A0A841APC6</accession>
<dbReference type="EMBL" id="JACHMJ010000001">
    <property type="protein sequence ID" value="MBB5844168.1"/>
    <property type="molecule type" value="Genomic_DNA"/>
</dbReference>
<feature type="transmembrane region" description="Helical" evidence="2">
    <location>
        <begin position="27"/>
        <end position="47"/>
    </location>
</feature>
<evidence type="ECO:0000313" key="4">
    <source>
        <dbReference type="Proteomes" id="UP000536685"/>
    </source>
</evidence>
<feature type="region of interest" description="Disordered" evidence="1">
    <location>
        <begin position="194"/>
        <end position="216"/>
    </location>
</feature>
<proteinExistence type="predicted"/>
<dbReference type="Proteomes" id="UP000536685">
    <property type="component" value="Unassembled WGS sequence"/>
</dbReference>
<keyword evidence="2" id="KW-1133">Transmembrane helix</keyword>
<evidence type="ECO:0008006" key="5">
    <source>
        <dbReference type="Google" id="ProtNLM"/>
    </source>
</evidence>
<evidence type="ECO:0000313" key="3">
    <source>
        <dbReference type="EMBL" id="MBB5844168.1"/>
    </source>
</evidence>
<dbReference type="RefSeq" id="WP_184238058.1">
    <property type="nucleotide sequence ID" value="NZ_JACHMJ010000001.1"/>
</dbReference>
<feature type="region of interest" description="Disordered" evidence="1">
    <location>
        <begin position="160"/>
        <end position="179"/>
    </location>
</feature>
<organism evidence="3 4">
    <name type="scientific">Conyzicola lurida</name>
    <dbReference type="NCBI Taxonomy" id="1172621"/>
    <lineage>
        <taxon>Bacteria</taxon>
        <taxon>Bacillati</taxon>
        <taxon>Actinomycetota</taxon>
        <taxon>Actinomycetes</taxon>
        <taxon>Micrococcales</taxon>
        <taxon>Microbacteriaceae</taxon>
        <taxon>Conyzicola</taxon>
    </lineage>
</organism>
<feature type="transmembrane region" description="Helical" evidence="2">
    <location>
        <begin position="53"/>
        <end position="77"/>
    </location>
</feature>
<keyword evidence="4" id="KW-1185">Reference proteome</keyword>
<evidence type="ECO:0000256" key="2">
    <source>
        <dbReference type="SAM" id="Phobius"/>
    </source>
</evidence>